<name>A0A150KLY2_9BACI</name>
<dbReference type="AlphaFoldDB" id="A0A150KLY2"/>
<protein>
    <submittedName>
        <fullName evidence="1">Uncharacterized protein</fullName>
    </submittedName>
</protein>
<gene>
    <name evidence="1" type="ORF">B4102_3612</name>
</gene>
<evidence type="ECO:0000313" key="2">
    <source>
        <dbReference type="Proteomes" id="UP000075666"/>
    </source>
</evidence>
<comment type="caution">
    <text evidence="1">The sequence shown here is derived from an EMBL/GenBank/DDBJ whole genome shotgun (WGS) entry which is preliminary data.</text>
</comment>
<dbReference type="EMBL" id="LQYN01000101">
    <property type="protein sequence ID" value="KYC94391.1"/>
    <property type="molecule type" value="Genomic_DNA"/>
</dbReference>
<dbReference type="RefSeq" id="WP_268766479.1">
    <property type="nucleotide sequence ID" value="NZ_LQYN01000101.1"/>
</dbReference>
<dbReference type="PATRIC" id="fig|46224.3.peg.291"/>
<keyword evidence="2" id="KW-1185">Reference proteome</keyword>
<dbReference type="Proteomes" id="UP000075666">
    <property type="component" value="Unassembled WGS sequence"/>
</dbReference>
<proteinExistence type="predicted"/>
<sequence>METCVECKRKTEWYREEDEGIYCPDCFADLVGLSSEEVWRCIG</sequence>
<accession>A0A150KLY2</accession>
<reference evidence="1 2" key="1">
    <citation type="submission" date="2016-01" db="EMBL/GenBank/DDBJ databases">
        <title>Genome Sequences of Twelve Sporeforming Bacillus Species Isolated from Foods.</title>
        <authorList>
            <person name="Berendsen E.M."/>
            <person name="Wells-Bennik M.H."/>
            <person name="Krawcyk A.O."/>
            <person name="De Jong A."/>
            <person name="Holsappel S."/>
            <person name="Eijlander R.T."/>
            <person name="Kuipers O.P."/>
        </authorList>
    </citation>
    <scope>NUCLEOTIDE SEQUENCE [LARGE SCALE GENOMIC DNA]</scope>
    <source>
        <strain evidence="1 2">B4102</strain>
    </source>
</reference>
<evidence type="ECO:0000313" key="1">
    <source>
        <dbReference type="EMBL" id="KYC94391.1"/>
    </source>
</evidence>
<organism evidence="1 2">
    <name type="scientific">Heyndrickxia sporothermodurans</name>
    <dbReference type="NCBI Taxonomy" id="46224"/>
    <lineage>
        <taxon>Bacteria</taxon>
        <taxon>Bacillati</taxon>
        <taxon>Bacillota</taxon>
        <taxon>Bacilli</taxon>
        <taxon>Bacillales</taxon>
        <taxon>Bacillaceae</taxon>
        <taxon>Heyndrickxia</taxon>
    </lineage>
</organism>